<keyword evidence="1" id="KW-0597">Phosphoprotein</keyword>
<evidence type="ECO:0000256" key="1">
    <source>
        <dbReference type="ARBA" id="ARBA00022553"/>
    </source>
</evidence>
<keyword evidence="2" id="KW-0053">Apoptosis</keyword>
<dbReference type="PANTHER" id="PTHR14965">
    <property type="entry name" value="SI:CH73-248E21.1"/>
    <property type="match status" value="1"/>
</dbReference>
<dbReference type="Gene3D" id="1.10.437.10">
    <property type="entry name" value="Blc2-like"/>
    <property type="match status" value="1"/>
</dbReference>
<feature type="region of interest" description="Disordered" evidence="3">
    <location>
        <begin position="1"/>
        <end position="51"/>
    </location>
</feature>
<name>A0A9Q1G240_SYNKA</name>
<reference evidence="4" key="1">
    <citation type="journal article" date="2023" name="Science">
        <title>Genome structures resolve the early diversification of teleost fishes.</title>
        <authorList>
            <person name="Parey E."/>
            <person name="Louis A."/>
            <person name="Montfort J."/>
            <person name="Bouchez O."/>
            <person name="Roques C."/>
            <person name="Iampietro C."/>
            <person name="Lluch J."/>
            <person name="Castinel A."/>
            <person name="Donnadieu C."/>
            <person name="Desvignes T."/>
            <person name="Floi Bucao C."/>
            <person name="Jouanno E."/>
            <person name="Wen M."/>
            <person name="Mejri S."/>
            <person name="Dirks R."/>
            <person name="Jansen H."/>
            <person name="Henkel C."/>
            <person name="Chen W.J."/>
            <person name="Zahm M."/>
            <person name="Cabau C."/>
            <person name="Klopp C."/>
            <person name="Thompson A.W."/>
            <person name="Robinson-Rechavi M."/>
            <person name="Braasch I."/>
            <person name="Lecointre G."/>
            <person name="Bobe J."/>
            <person name="Postlethwait J.H."/>
            <person name="Berthelot C."/>
            <person name="Roest Crollius H."/>
            <person name="Guiguen Y."/>
        </authorList>
    </citation>
    <scope>NUCLEOTIDE SEQUENCE</scope>
    <source>
        <strain evidence="4">WJC10195</strain>
    </source>
</reference>
<dbReference type="EMBL" id="JAINUF010000002">
    <property type="protein sequence ID" value="KAJ8374029.1"/>
    <property type="molecule type" value="Genomic_DNA"/>
</dbReference>
<accession>A0A9Q1G240</accession>
<dbReference type="GO" id="GO:2001236">
    <property type="term" value="P:regulation of extrinsic apoptotic signaling pathway"/>
    <property type="evidence" value="ECO:0007669"/>
    <property type="project" value="TreeGrafter"/>
</dbReference>
<feature type="compositionally biased region" description="Basic residues" evidence="3">
    <location>
        <begin position="42"/>
        <end position="51"/>
    </location>
</feature>
<organism evidence="4 5">
    <name type="scientific">Synaphobranchus kaupii</name>
    <name type="common">Kaup's arrowtooth eel</name>
    <dbReference type="NCBI Taxonomy" id="118154"/>
    <lineage>
        <taxon>Eukaryota</taxon>
        <taxon>Metazoa</taxon>
        <taxon>Chordata</taxon>
        <taxon>Craniata</taxon>
        <taxon>Vertebrata</taxon>
        <taxon>Euteleostomi</taxon>
        <taxon>Actinopterygii</taxon>
        <taxon>Neopterygii</taxon>
        <taxon>Teleostei</taxon>
        <taxon>Anguilliformes</taxon>
        <taxon>Synaphobranchidae</taxon>
        <taxon>Synaphobranchus</taxon>
    </lineage>
</organism>
<keyword evidence="5" id="KW-1185">Reference proteome</keyword>
<dbReference type="PROSITE" id="PS50062">
    <property type="entry name" value="BCL2_FAMILY"/>
    <property type="match status" value="1"/>
</dbReference>
<evidence type="ECO:0000256" key="2">
    <source>
        <dbReference type="ARBA" id="ARBA00022703"/>
    </source>
</evidence>
<dbReference type="SUPFAM" id="SSF56854">
    <property type="entry name" value="Bcl-2 inhibitors of programmed cell death"/>
    <property type="match status" value="1"/>
</dbReference>
<sequence length="230" mass="26258">MAGSGESSVEFRLLMAYAQRRRPPNTQSQPGGNAPPQSPRARDRRKKKKTSKKLRKMLLMCVHPQREKDEQPMGEIVDVTSVADRLSSIVDSVDIRLEDIETDSPNDVAQQIVELLRESGDQLDRKIKEDRVLAQHFRSGFTYALFERIATMFLQEVAPSDTIPDTQSPHQARIALTCEVTRKLDAVDRHPMNMVMGFGAKYLQENFSLWVLQRGGWENAFEDKEDNEVE</sequence>
<proteinExistence type="predicted"/>
<comment type="caution">
    <text evidence="4">The sequence shown here is derived from an EMBL/GenBank/DDBJ whole genome shotgun (WGS) entry which is preliminary data.</text>
</comment>
<dbReference type="OrthoDB" id="9948726at2759"/>
<dbReference type="InterPro" id="IPR002475">
    <property type="entry name" value="Bcl2-like"/>
</dbReference>
<gene>
    <name evidence="4" type="ORF">SKAU_G00046090</name>
</gene>
<dbReference type="InterPro" id="IPR036834">
    <property type="entry name" value="Bcl-2-like_sf"/>
</dbReference>
<dbReference type="GO" id="GO:0006915">
    <property type="term" value="P:apoptotic process"/>
    <property type="evidence" value="ECO:0007669"/>
    <property type="project" value="UniProtKB-KW"/>
</dbReference>
<evidence type="ECO:0000313" key="4">
    <source>
        <dbReference type="EMBL" id="KAJ8374029.1"/>
    </source>
</evidence>
<protein>
    <recommendedName>
        <fullName evidence="6">Apoptosis facilitator Bcl-2-like protein 14</fullName>
    </recommendedName>
</protein>
<dbReference type="PANTHER" id="PTHR14965:SF1">
    <property type="entry name" value="APOPTOSIS FACILITATOR BCL-2-LIKE PROTEIN 14"/>
    <property type="match status" value="1"/>
</dbReference>
<evidence type="ECO:0000313" key="5">
    <source>
        <dbReference type="Proteomes" id="UP001152622"/>
    </source>
</evidence>
<evidence type="ECO:0008006" key="6">
    <source>
        <dbReference type="Google" id="ProtNLM"/>
    </source>
</evidence>
<dbReference type="AlphaFoldDB" id="A0A9Q1G240"/>
<evidence type="ECO:0000256" key="3">
    <source>
        <dbReference type="SAM" id="MobiDB-lite"/>
    </source>
</evidence>
<dbReference type="Proteomes" id="UP001152622">
    <property type="component" value="Chromosome 2"/>
</dbReference>